<sequence length="291" mass="33121">MAIEWFSWLAEVGMQQHGHLMVANNLEEDDIAHFDHDLLRSIGVDSAKDRLLILNMKNKHIQRKNGLKKLISFRQYSAEAQSVIIDRLQTLQLDEVKMLIWIKHTWPLCDRKLLQDHGYLSHTAPEPGTGTVMPAIERSELGNDLLNSAKDMLWAALYGTMEENVLIHRVQRELLVITIPGRKAFVFNFFQSVTEVGALGSWRDPTDKCHDEDEPNMMLQVEYGESASEIVGDAIMVAIHVINLLEVNEVVLYARSSNIEQSTLFTELYFEKHELASAMLHAKPTNTTTTV</sequence>
<dbReference type="PANTHER" id="PTHR33915">
    <property type="entry name" value="OSJNBA0033G05.11 PROTEIN"/>
    <property type="match status" value="1"/>
</dbReference>
<gene>
    <name evidence="2" type="ORF">KC19_8G099400</name>
</gene>
<evidence type="ECO:0000259" key="1">
    <source>
        <dbReference type="Pfam" id="PF07647"/>
    </source>
</evidence>
<dbReference type="PANTHER" id="PTHR33915:SF1">
    <property type="entry name" value="OS04G0644100 PROTEIN"/>
    <property type="match status" value="1"/>
</dbReference>
<feature type="domain" description="SAM" evidence="1">
    <location>
        <begin position="7"/>
        <end position="55"/>
    </location>
</feature>
<protein>
    <recommendedName>
        <fullName evidence="1">SAM domain-containing protein</fullName>
    </recommendedName>
</protein>
<dbReference type="InterPro" id="IPR001660">
    <property type="entry name" value="SAM"/>
</dbReference>
<comment type="caution">
    <text evidence="2">The sequence shown here is derived from an EMBL/GenBank/DDBJ whole genome shotgun (WGS) entry which is preliminary data.</text>
</comment>
<organism evidence="2 3">
    <name type="scientific">Ceratodon purpureus</name>
    <name type="common">Fire moss</name>
    <name type="synonym">Dicranum purpureum</name>
    <dbReference type="NCBI Taxonomy" id="3225"/>
    <lineage>
        <taxon>Eukaryota</taxon>
        <taxon>Viridiplantae</taxon>
        <taxon>Streptophyta</taxon>
        <taxon>Embryophyta</taxon>
        <taxon>Bryophyta</taxon>
        <taxon>Bryophytina</taxon>
        <taxon>Bryopsida</taxon>
        <taxon>Dicranidae</taxon>
        <taxon>Pseudoditrichales</taxon>
        <taxon>Ditrichaceae</taxon>
        <taxon>Ceratodon</taxon>
    </lineage>
</organism>
<keyword evidence="3" id="KW-1185">Reference proteome</keyword>
<reference evidence="2" key="1">
    <citation type="submission" date="2020-06" db="EMBL/GenBank/DDBJ databases">
        <title>WGS assembly of Ceratodon purpureus strain R40.</title>
        <authorList>
            <person name="Carey S.B."/>
            <person name="Jenkins J."/>
            <person name="Shu S."/>
            <person name="Lovell J.T."/>
            <person name="Sreedasyam A."/>
            <person name="Maumus F."/>
            <person name="Tiley G.P."/>
            <person name="Fernandez-Pozo N."/>
            <person name="Barry K."/>
            <person name="Chen C."/>
            <person name="Wang M."/>
            <person name="Lipzen A."/>
            <person name="Daum C."/>
            <person name="Saski C.A."/>
            <person name="Payton A.C."/>
            <person name="Mcbreen J.C."/>
            <person name="Conrad R.E."/>
            <person name="Kollar L.M."/>
            <person name="Olsson S."/>
            <person name="Huttunen S."/>
            <person name="Landis J.B."/>
            <person name="Wickett N.J."/>
            <person name="Johnson M.G."/>
            <person name="Rensing S.A."/>
            <person name="Grimwood J."/>
            <person name="Schmutz J."/>
            <person name="Mcdaniel S.F."/>
        </authorList>
    </citation>
    <scope>NUCLEOTIDE SEQUENCE</scope>
    <source>
        <strain evidence="2">R40</strain>
    </source>
</reference>
<dbReference type="Proteomes" id="UP000822688">
    <property type="component" value="Chromosome 8"/>
</dbReference>
<dbReference type="AlphaFoldDB" id="A0A8T0GWZ5"/>
<dbReference type="Gene3D" id="1.10.150.50">
    <property type="entry name" value="Transcription Factor, Ets-1"/>
    <property type="match status" value="1"/>
</dbReference>
<dbReference type="EMBL" id="CM026429">
    <property type="protein sequence ID" value="KAG0564291.1"/>
    <property type="molecule type" value="Genomic_DNA"/>
</dbReference>
<evidence type="ECO:0000313" key="3">
    <source>
        <dbReference type="Proteomes" id="UP000822688"/>
    </source>
</evidence>
<dbReference type="SUPFAM" id="SSF47769">
    <property type="entry name" value="SAM/Pointed domain"/>
    <property type="match status" value="1"/>
</dbReference>
<proteinExistence type="predicted"/>
<evidence type="ECO:0000313" key="2">
    <source>
        <dbReference type="EMBL" id="KAG0564291.1"/>
    </source>
</evidence>
<dbReference type="Pfam" id="PF07647">
    <property type="entry name" value="SAM_2"/>
    <property type="match status" value="1"/>
</dbReference>
<name>A0A8T0GWZ5_CERPU</name>
<accession>A0A8T0GWZ5</accession>
<dbReference type="InterPro" id="IPR013761">
    <property type="entry name" value="SAM/pointed_sf"/>
</dbReference>
<dbReference type="CDD" id="cd09487">
    <property type="entry name" value="SAM_superfamily"/>
    <property type="match status" value="1"/>
</dbReference>